<organism evidence="2 3">
    <name type="scientific">Photobacterium sanguinicancri</name>
    <dbReference type="NCBI Taxonomy" id="875932"/>
    <lineage>
        <taxon>Bacteria</taxon>
        <taxon>Pseudomonadati</taxon>
        <taxon>Pseudomonadota</taxon>
        <taxon>Gammaproteobacteria</taxon>
        <taxon>Vibrionales</taxon>
        <taxon>Vibrionaceae</taxon>
        <taxon>Photobacterium</taxon>
    </lineage>
</organism>
<dbReference type="Proteomes" id="UP001170624">
    <property type="component" value="Unassembled WGS sequence"/>
</dbReference>
<proteinExistence type="predicted"/>
<dbReference type="PROSITE" id="PS51257">
    <property type="entry name" value="PROKAR_LIPOPROTEIN"/>
    <property type="match status" value="1"/>
</dbReference>
<keyword evidence="1" id="KW-0732">Signal</keyword>
<feature type="signal peptide" evidence="1">
    <location>
        <begin position="1"/>
        <end position="19"/>
    </location>
</feature>
<comment type="caution">
    <text evidence="2">The sequence shown here is derived from an EMBL/GenBank/DDBJ whole genome shotgun (WGS) entry which is preliminary data.</text>
</comment>
<name>A0AAW7Y5D1_9GAMM</name>
<accession>A0AAW7Y5D1</accession>
<evidence type="ECO:0000313" key="3">
    <source>
        <dbReference type="Proteomes" id="UP001170624"/>
    </source>
</evidence>
<evidence type="ECO:0008006" key="4">
    <source>
        <dbReference type="Google" id="ProtNLM"/>
    </source>
</evidence>
<evidence type="ECO:0000313" key="2">
    <source>
        <dbReference type="EMBL" id="MDO6543215.1"/>
    </source>
</evidence>
<evidence type="ECO:0000256" key="1">
    <source>
        <dbReference type="SAM" id="SignalP"/>
    </source>
</evidence>
<sequence length="357" mass="39521">MMKLWTPLALPLATLALLAGCASQPDQTGNTSQTTPATDAITGVLANTETGSGSKVQAFMMRGMVTWGHESYTFQPCNSTKQYWIVFPPSDHNEIRKIAPYNYEPMYAEVIGMLEPAPEDGFAADYDGRLRVKQTNLLSAEMRGGCQMSAHTTRAFGMEPSWNVKFQKDAVVFSQIGANNQQQAITQRQATSGKQVYQGKDFRLVLTKGHCNDTMSDSLYGWQSSLTWQGKKFKGCATLGATDVTANWVGQYKTTADATNTPGLTTTLTLLPDHSAITRYEYDSNEPALEEEGLWQQVSEDSVKVMMTSHQGRRLLSERIYTLEDTEKGQRLIAHDEIINGNEYSLGDGGLQLKRQL</sequence>
<gene>
    <name evidence="2" type="ORF">Q4568_11765</name>
</gene>
<reference evidence="2" key="1">
    <citation type="submission" date="2023-07" db="EMBL/GenBank/DDBJ databases">
        <title>Genome content predicts the carbon catabolic preferences of heterotrophic bacteria.</title>
        <authorList>
            <person name="Gralka M."/>
        </authorList>
    </citation>
    <scope>NUCLEOTIDE SEQUENCE</scope>
    <source>
        <strain evidence="2">G2M05</strain>
    </source>
</reference>
<dbReference type="RefSeq" id="WP_303499666.1">
    <property type="nucleotide sequence ID" value="NZ_JAUOPU010000010.1"/>
</dbReference>
<dbReference type="Gene3D" id="2.40.128.640">
    <property type="match status" value="1"/>
</dbReference>
<feature type="chain" id="PRO_5043667294" description="Lipoprotein" evidence="1">
    <location>
        <begin position="20"/>
        <end position="357"/>
    </location>
</feature>
<protein>
    <recommendedName>
        <fullName evidence="4">Lipoprotein</fullName>
    </recommendedName>
</protein>
<dbReference type="EMBL" id="JAUOPU010000010">
    <property type="protein sequence ID" value="MDO6543215.1"/>
    <property type="molecule type" value="Genomic_DNA"/>
</dbReference>
<dbReference type="AlphaFoldDB" id="A0AAW7Y5D1"/>